<keyword evidence="2" id="KW-0539">Nucleus</keyword>
<sequence length="122" mass="14264">AVEDTDEFEINVSDPRFTALHESHHFAIDPTNPQFKKTKSMSKLLEERQRRQVTGNEHSEDQVKPSNDQPKSKVKDASISRLVDSVCISQLILMQAPLLTFFIDQKKIHQQRRIFWQTQEVF</sequence>
<reference evidence="5 6" key="1">
    <citation type="submission" date="2023-04" db="EMBL/GenBank/DDBJ databases">
        <title>Genome of Basidiobolus ranarum AG-B5.</title>
        <authorList>
            <person name="Stajich J.E."/>
            <person name="Carter-House D."/>
            <person name="Gryganskyi A."/>
        </authorList>
    </citation>
    <scope>NUCLEOTIDE SEQUENCE [LARGE SCALE GENOMIC DNA]</scope>
    <source>
        <strain evidence="5 6">AG-B5</strain>
    </source>
</reference>
<feature type="domain" description="NUC153" evidence="4">
    <location>
        <begin position="14"/>
        <end position="41"/>
    </location>
</feature>
<feature type="non-terminal residue" evidence="5">
    <location>
        <position position="1"/>
    </location>
</feature>
<evidence type="ECO:0000313" key="5">
    <source>
        <dbReference type="EMBL" id="KAK9761343.1"/>
    </source>
</evidence>
<evidence type="ECO:0000313" key="6">
    <source>
        <dbReference type="Proteomes" id="UP001479436"/>
    </source>
</evidence>
<comment type="subcellular location">
    <subcellularLocation>
        <location evidence="1">Nucleus</location>
        <location evidence="1">Nucleolus</location>
    </subcellularLocation>
</comment>
<gene>
    <name evidence="5" type="primary">ESF1_1</name>
    <name evidence="5" type="ORF">K7432_013828</name>
</gene>
<evidence type="ECO:0000256" key="2">
    <source>
        <dbReference type="ARBA" id="ARBA00023242"/>
    </source>
</evidence>
<evidence type="ECO:0000256" key="1">
    <source>
        <dbReference type="ARBA" id="ARBA00004604"/>
    </source>
</evidence>
<feature type="region of interest" description="Disordered" evidence="3">
    <location>
        <begin position="46"/>
        <end position="77"/>
    </location>
</feature>
<keyword evidence="6" id="KW-1185">Reference proteome</keyword>
<protein>
    <submittedName>
        <fullName evidence="5">Pre-rRNA-processing protein esf1, variant 2</fullName>
    </submittedName>
</protein>
<evidence type="ECO:0000256" key="3">
    <source>
        <dbReference type="SAM" id="MobiDB-lite"/>
    </source>
</evidence>
<comment type="caution">
    <text evidence="5">The sequence shown here is derived from an EMBL/GenBank/DDBJ whole genome shotgun (WGS) entry which is preliminary data.</text>
</comment>
<dbReference type="InterPro" id="IPR039754">
    <property type="entry name" value="Esf1"/>
</dbReference>
<proteinExistence type="predicted"/>
<dbReference type="PANTHER" id="PTHR12202:SF0">
    <property type="entry name" value="ESF1 HOMOLOG"/>
    <property type="match status" value="1"/>
</dbReference>
<dbReference type="EMBL" id="JASJQH010001433">
    <property type="protein sequence ID" value="KAK9761343.1"/>
    <property type="molecule type" value="Genomic_DNA"/>
</dbReference>
<dbReference type="PANTHER" id="PTHR12202">
    <property type="entry name" value="ESF1 HOMOLOG"/>
    <property type="match status" value="1"/>
</dbReference>
<accession>A0ABR2WIK7</accession>
<dbReference type="Proteomes" id="UP001479436">
    <property type="component" value="Unassembled WGS sequence"/>
</dbReference>
<dbReference type="InterPro" id="IPR012580">
    <property type="entry name" value="NUC153"/>
</dbReference>
<name>A0ABR2WIK7_9FUNG</name>
<dbReference type="Pfam" id="PF08159">
    <property type="entry name" value="NUC153"/>
    <property type="match status" value="1"/>
</dbReference>
<organism evidence="5 6">
    <name type="scientific">Basidiobolus ranarum</name>
    <dbReference type="NCBI Taxonomy" id="34480"/>
    <lineage>
        <taxon>Eukaryota</taxon>
        <taxon>Fungi</taxon>
        <taxon>Fungi incertae sedis</taxon>
        <taxon>Zoopagomycota</taxon>
        <taxon>Entomophthoromycotina</taxon>
        <taxon>Basidiobolomycetes</taxon>
        <taxon>Basidiobolales</taxon>
        <taxon>Basidiobolaceae</taxon>
        <taxon>Basidiobolus</taxon>
    </lineage>
</organism>
<evidence type="ECO:0000259" key="4">
    <source>
        <dbReference type="Pfam" id="PF08159"/>
    </source>
</evidence>